<dbReference type="AlphaFoldDB" id="A0AAV7US06"/>
<evidence type="ECO:0000313" key="2">
    <source>
        <dbReference type="EMBL" id="KAJ1191845.1"/>
    </source>
</evidence>
<sequence length="134" mass="14560">MNPPTRDPGRAVEDPGILRSPRTTTPKVPGQALESDDRQGNRKAESSKRGTPLPPSRRKMAFHKYMPKFPEHSPAPFTCSLSTCLHALASVPTMQRGDSDNNGASISEWRIQGNLHTGGILSCSFNGTILPVHC</sequence>
<organism evidence="2 3">
    <name type="scientific">Pleurodeles waltl</name>
    <name type="common">Iberian ribbed newt</name>
    <dbReference type="NCBI Taxonomy" id="8319"/>
    <lineage>
        <taxon>Eukaryota</taxon>
        <taxon>Metazoa</taxon>
        <taxon>Chordata</taxon>
        <taxon>Craniata</taxon>
        <taxon>Vertebrata</taxon>
        <taxon>Euteleostomi</taxon>
        <taxon>Amphibia</taxon>
        <taxon>Batrachia</taxon>
        <taxon>Caudata</taxon>
        <taxon>Salamandroidea</taxon>
        <taxon>Salamandridae</taxon>
        <taxon>Pleurodelinae</taxon>
        <taxon>Pleurodeles</taxon>
    </lineage>
</organism>
<keyword evidence="3" id="KW-1185">Reference proteome</keyword>
<dbReference type="EMBL" id="JANPWB010000004">
    <property type="protein sequence ID" value="KAJ1191845.1"/>
    <property type="molecule type" value="Genomic_DNA"/>
</dbReference>
<dbReference type="Proteomes" id="UP001066276">
    <property type="component" value="Chromosome 2_2"/>
</dbReference>
<comment type="caution">
    <text evidence="2">The sequence shown here is derived from an EMBL/GenBank/DDBJ whole genome shotgun (WGS) entry which is preliminary data.</text>
</comment>
<gene>
    <name evidence="2" type="ORF">NDU88_001160</name>
</gene>
<accession>A0AAV7US06</accession>
<name>A0AAV7US06_PLEWA</name>
<feature type="region of interest" description="Disordered" evidence="1">
    <location>
        <begin position="1"/>
        <end position="58"/>
    </location>
</feature>
<protein>
    <submittedName>
        <fullName evidence="2">Uncharacterized protein</fullName>
    </submittedName>
</protein>
<reference evidence="2" key="1">
    <citation type="journal article" date="2022" name="bioRxiv">
        <title>Sequencing and chromosome-scale assembly of the giantPleurodeles waltlgenome.</title>
        <authorList>
            <person name="Brown T."/>
            <person name="Elewa A."/>
            <person name="Iarovenko S."/>
            <person name="Subramanian E."/>
            <person name="Araus A.J."/>
            <person name="Petzold A."/>
            <person name="Susuki M."/>
            <person name="Suzuki K.-i.T."/>
            <person name="Hayashi T."/>
            <person name="Toyoda A."/>
            <person name="Oliveira C."/>
            <person name="Osipova E."/>
            <person name="Leigh N.D."/>
            <person name="Simon A."/>
            <person name="Yun M.H."/>
        </authorList>
    </citation>
    <scope>NUCLEOTIDE SEQUENCE</scope>
    <source>
        <strain evidence="2">20211129_DDA</strain>
        <tissue evidence="2">Liver</tissue>
    </source>
</reference>
<evidence type="ECO:0000256" key="1">
    <source>
        <dbReference type="SAM" id="MobiDB-lite"/>
    </source>
</evidence>
<evidence type="ECO:0000313" key="3">
    <source>
        <dbReference type="Proteomes" id="UP001066276"/>
    </source>
</evidence>
<feature type="compositionally biased region" description="Basic and acidic residues" evidence="1">
    <location>
        <begin position="35"/>
        <end position="48"/>
    </location>
</feature>
<proteinExistence type="predicted"/>